<dbReference type="EMBL" id="CP066744">
    <property type="protein sequence ID" value="QQK07195.1"/>
    <property type="molecule type" value="Genomic_DNA"/>
</dbReference>
<dbReference type="Proteomes" id="UP000595814">
    <property type="component" value="Chromosome"/>
</dbReference>
<evidence type="ECO:0000313" key="2">
    <source>
        <dbReference type="Proteomes" id="UP000595814"/>
    </source>
</evidence>
<keyword evidence="2" id="KW-1185">Reference proteome</keyword>
<organism evidence="1 2">
    <name type="scientific">Miniphocaeibacter halophilus</name>
    <dbReference type="NCBI Taxonomy" id="2931922"/>
    <lineage>
        <taxon>Bacteria</taxon>
        <taxon>Bacillati</taxon>
        <taxon>Bacillota</taxon>
        <taxon>Tissierellia</taxon>
        <taxon>Tissierellales</taxon>
        <taxon>Peptoniphilaceae</taxon>
        <taxon>Miniphocaeibacter</taxon>
    </lineage>
</organism>
<proteinExistence type="predicted"/>
<keyword evidence="1" id="KW-0067">ATP-binding</keyword>
<name>A0AC61MNX5_9FIRM</name>
<evidence type="ECO:0000313" key="1">
    <source>
        <dbReference type="EMBL" id="QQK07195.1"/>
    </source>
</evidence>
<sequence>MKEILLKNVYKSYKDTPVIENLNLEIKEGERLVLLGPSGCGKSTILRMIAGLETISSGELYLNGENATNMQSGHRNIAMVFQNYALYPNMTVSENITFGLKASKIDKEEVNRRLEKVLNMLDLKKYKDRLPKELSGGQRQRVALARSVVKRSNYFLLDEPLSNLDVTLRHNARKQLIKIHEMYKHTFVYVTHDQVEAMTIGHRIALLNEGRIQMIDTPEKVYNYPSNVFTASFIGNPKMNLKKVKMEKNKIIIKKQNITINEIWEDILKRNNNSNLIVGIRPEHLKITKEKVDNSIDGVIKFIENLGPNYAIAVDIDGDEWIVLDDYKNWKIGNKVSISFNDYKLHFFNEKTENNIGYPKEVENYDNLCKH</sequence>
<reference evidence="1 2" key="1">
    <citation type="journal article" date="2022" name="Int. J. Syst. Evol. Microbiol.">
        <title>Miniphocaeibacter halophilus sp. nov., an ammonium-tolerant acetate-producing bacterium isolated from a biogas system.</title>
        <authorList>
            <person name="Schnurer A."/>
            <person name="Singh A."/>
            <person name="Bi S."/>
            <person name="Qiao W."/>
            <person name="Westerholm M."/>
        </authorList>
    </citation>
    <scope>NUCLEOTIDE SEQUENCE [LARGE SCALE GENOMIC DNA]</scope>
    <source>
        <strain evidence="1 2">AMB_01</strain>
    </source>
</reference>
<accession>A0AC61MNX5</accession>
<protein>
    <submittedName>
        <fullName evidence="1">ABC transporter ATP-binding protein</fullName>
    </submittedName>
</protein>
<keyword evidence="1" id="KW-0547">Nucleotide-binding</keyword>
<gene>
    <name evidence="1" type="ORF">JFY71_07650</name>
</gene>